<dbReference type="GO" id="GO:0019154">
    <property type="term" value="F:glycolate dehydrogenase activity"/>
    <property type="evidence" value="ECO:0007669"/>
    <property type="project" value="UniProtKB-EC"/>
</dbReference>
<evidence type="ECO:0000259" key="3">
    <source>
        <dbReference type="PROSITE" id="PS51387"/>
    </source>
</evidence>
<keyword evidence="4" id="KW-0560">Oxidoreductase</keyword>
<sequence>MGDNLQQIEHFSEQILAAARDGRTLRIRGGGSKDWYGQATDGDILDTRGFSGIVDYEPTELVITARCGTPLAEIEAALAEHKQMLAFEPPHFGAGATIGGVVASGLSGPRRASSGALRDFVLGAVLMDGKGEVLTFGGQVMKNVAGYDVSRLLAGSMGTLGLMLQHSIKVLPRPLCDTTLRFAMDEIDALRHLNEWAGLPLPISASCWHAGVLTVRLSGAQAAVVAAALTLGGQPVDDGDAFWAALREQRHAFFDGEGSLWRLAVPSTTGAIILRGAQLIEWGGAQRWLKVDADAAMAQNIRRAVTAVGGHATLFRGGDKGVGVFQPLAPGVARIHQRLKAAFDPSQVFNPARMY</sequence>
<dbReference type="InterPro" id="IPR036318">
    <property type="entry name" value="FAD-bd_PCMH-like_sf"/>
</dbReference>
<dbReference type="InterPro" id="IPR016166">
    <property type="entry name" value="FAD-bd_PCMH"/>
</dbReference>
<dbReference type="Gene3D" id="3.30.465.10">
    <property type="match status" value="1"/>
</dbReference>
<dbReference type="InterPro" id="IPR016169">
    <property type="entry name" value="FAD-bd_PCMH_sub2"/>
</dbReference>
<evidence type="ECO:0000313" key="5">
    <source>
        <dbReference type="Proteomes" id="UP000621455"/>
    </source>
</evidence>
<comment type="caution">
    <text evidence="4">The sequence shown here is derived from an EMBL/GenBank/DDBJ whole genome shotgun (WGS) entry which is preliminary data.</text>
</comment>
<dbReference type="NCBIfam" id="NF008439">
    <property type="entry name" value="PRK11282.1"/>
    <property type="match status" value="1"/>
</dbReference>
<dbReference type="PANTHER" id="PTHR11748:SF103">
    <property type="entry name" value="GLYCOLATE OXIDASE SUBUNIT GLCE"/>
    <property type="match status" value="1"/>
</dbReference>
<keyword evidence="2" id="KW-0274">FAD</keyword>
<dbReference type="SUPFAM" id="SSF56176">
    <property type="entry name" value="FAD-binding/transporter-associated domain-like"/>
    <property type="match status" value="1"/>
</dbReference>
<dbReference type="RefSeq" id="WP_167091824.1">
    <property type="nucleotide sequence ID" value="NZ_WHJG01000041.1"/>
</dbReference>
<accession>A0ABX0NBW6</accession>
<feature type="domain" description="FAD-binding PCMH-type" evidence="3">
    <location>
        <begin position="1"/>
        <end position="173"/>
    </location>
</feature>
<dbReference type="Proteomes" id="UP000621455">
    <property type="component" value="Unassembled WGS sequence"/>
</dbReference>
<dbReference type="PANTHER" id="PTHR11748">
    <property type="entry name" value="D-LACTATE DEHYDROGENASE"/>
    <property type="match status" value="1"/>
</dbReference>
<dbReference type="InterPro" id="IPR006094">
    <property type="entry name" value="Oxid_FAD_bind_N"/>
</dbReference>
<dbReference type="Pfam" id="PF01565">
    <property type="entry name" value="FAD_binding_4"/>
    <property type="match status" value="1"/>
</dbReference>
<dbReference type="SUPFAM" id="SSF55103">
    <property type="entry name" value="FAD-linked oxidases, C-terminal domain"/>
    <property type="match status" value="1"/>
</dbReference>
<organism evidence="4 5">
    <name type="scientific">Massilia frigida</name>
    <dbReference type="NCBI Taxonomy" id="2609281"/>
    <lineage>
        <taxon>Bacteria</taxon>
        <taxon>Pseudomonadati</taxon>
        <taxon>Pseudomonadota</taxon>
        <taxon>Betaproteobacteria</taxon>
        <taxon>Burkholderiales</taxon>
        <taxon>Oxalobacteraceae</taxon>
        <taxon>Telluria group</taxon>
        <taxon>Massilia</taxon>
    </lineage>
</organism>
<dbReference type="EC" id="1.1.99.14" evidence="4"/>
<name>A0ABX0NBW6_9BURK</name>
<dbReference type="EMBL" id="WHJG01000041">
    <property type="protein sequence ID" value="NHZ82950.1"/>
    <property type="molecule type" value="Genomic_DNA"/>
</dbReference>
<keyword evidence="5" id="KW-1185">Reference proteome</keyword>
<dbReference type="PROSITE" id="PS51387">
    <property type="entry name" value="FAD_PCMH"/>
    <property type="match status" value="1"/>
</dbReference>
<keyword evidence="1" id="KW-0285">Flavoprotein</keyword>
<reference evidence="4 5" key="1">
    <citation type="submission" date="2019-10" db="EMBL/GenBank/DDBJ databases">
        <title>Taxonomy of Antarctic Massilia spp.: description of Massilia rubra sp. nov., Massilia aquatica sp. nov., Massilia mucilaginosa sp. nov., Massilia frigida sp. nov. isolated from streams, lakes and regoliths.</title>
        <authorList>
            <person name="Holochova P."/>
            <person name="Sedlacek I."/>
            <person name="Kralova S."/>
            <person name="Maslanova I."/>
            <person name="Busse H.-J."/>
            <person name="Stankova E."/>
            <person name="Vrbovska V."/>
            <person name="Kovarovic V."/>
            <person name="Bartak M."/>
            <person name="Svec P."/>
            <person name="Pantucek R."/>
        </authorList>
    </citation>
    <scope>NUCLEOTIDE SEQUENCE [LARGE SCALE GENOMIC DNA]</scope>
    <source>
        <strain evidence="4 5">CCM 8695</strain>
    </source>
</reference>
<evidence type="ECO:0000313" key="4">
    <source>
        <dbReference type="EMBL" id="NHZ82950.1"/>
    </source>
</evidence>
<evidence type="ECO:0000256" key="2">
    <source>
        <dbReference type="ARBA" id="ARBA00022827"/>
    </source>
</evidence>
<protein>
    <submittedName>
        <fullName evidence="4">Glycolate oxidase subunit GlcE</fullName>
        <ecNumber evidence="4">1.1.99.14</ecNumber>
    </submittedName>
</protein>
<gene>
    <name evidence="4" type="primary">glcE</name>
    <name evidence="4" type="ORF">F2P44_27280</name>
</gene>
<dbReference type="InterPro" id="IPR016164">
    <property type="entry name" value="FAD-linked_Oxase-like_C"/>
</dbReference>
<evidence type="ECO:0000256" key="1">
    <source>
        <dbReference type="ARBA" id="ARBA00022630"/>
    </source>
</evidence>
<proteinExistence type="predicted"/>